<keyword evidence="6 11" id="KW-0812">Transmembrane</keyword>
<reference evidence="12" key="1">
    <citation type="submission" date="2020-12" db="EMBL/GenBank/DDBJ databases">
        <title>Methylobrevis albus sp. nov., isolated from fresh water lack sediment.</title>
        <authorList>
            <person name="Zou Q."/>
        </authorList>
    </citation>
    <scope>NUCLEOTIDE SEQUENCE</scope>
    <source>
        <strain evidence="12">L22</strain>
    </source>
</reference>
<dbReference type="AlphaFoldDB" id="A0A931I224"/>
<dbReference type="GO" id="GO:0008381">
    <property type="term" value="F:mechanosensitive monoatomic ion channel activity"/>
    <property type="evidence" value="ECO:0007669"/>
    <property type="project" value="UniProtKB-UniRule"/>
</dbReference>
<evidence type="ECO:0000313" key="13">
    <source>
        <dbReference type="Proteomes" id="UP000631694"/>
    </source>
</evidence>
<dbReference type="NCBIfam" id="NF001843">
    <property type="entry name" value="PRK00567.1-4"/>
    <property type="match status" value="1"/>
</dbReference>
<dbReference type="PANTHER" id="PTHR30266">
    <property type="entry name" value="MECHANOSENSITIVE CHANNEL MSCL"/>
    <property type="match status" value="1"/>
</dbReference>
<dbReference type="InterPro" id="IPR019823">
    <property type="entry name" value="Mechanosensitive_channel_CS"/>
</dbReference>
<evidence type="ECO:0000256" key="1">
    <source>
        <dbReference type="ARBA" id="ARBA00004651"/>
    </source>
</evidence>
<dbReference type="PANTHER" id="PTHR30266:SF2">
    <property type="entry name" value="LARGE-CONDUCTANCE MECHANOSENSITIVE CHANNEL"/>
    <property type="match status" value="1"/>
</dbReference>
<feature type="transmembrane region" description="Helical" evidence="11">
    <location>
        <begin position="87"/>
        <end position="105"/>
    </location>
</feature>
<evidence type="ECO:0000256" key="3">
    <source>
        <dbReference type="ARBA" id="ARBA00011255"/>
    </source>
</evidence>
<evidence type="ECO:0000256" key="4">
    <source>
        <dbReference type="ARBA" id="ARBA00022448"/>
    </source>
</evidence>
<keyword evidence="7 11" id="KW-1133">Transmembrane helix</keyword>
<dbReference type="GO" id="GO:0005886">
    <property type="term" value="C:plasma membrane"/>
    <property type="evidence" value="ECO:0007669"/>
    <property type="project" value="UniProtKB-SubCell"/>
</dbReference>
<evidence type="ECO:0000256" key="2">
    <source>
        <dbReference type="ARBA" id="ARBA00007254"/>
    </source>
</evidence>
<dbReference type="HAMAP" id="MF_00115">
    <property type="entry name" value="MscL"/>
    <property type="match status" value="1"/>
</dbReference>
<keyword evidence="13" id="KW-1185">Reference proteome</keyword>
<dbReference type="InterPro" id="IPR036019">
    <property type="entry name" value="MscL_channel"/>
</dbReference>
<dbReference type="SUPFAM" id="SSF81330">
    <property type="entry name" value="Gated mechanosensitive channel"/>
    <property type="match status" value="1"/>
</dbReference>
<keyword evidence="5 11" id="KW-1003">Cell membrane</keyword>
<dbReference type="InterPro" id="IPR001185">
    <property type="entry name" value="MS_channel"/>
</dbReference>
<protein>
    <recommendedName>
        <fullName evidence="11">Large-conductance mechanosensitive channel</fullName>
    </recommendedName>
</protein>
<dbReference type="NCBIfam" id="TIGR00220">
    <property type="entry name" value="mscL"/>
    <property type="match status" value="1"/>
</dbReference>
<dbReference type="InterPro" id="IPR037673">
    <property type="entry name" value="MSC/AndL"/>
</dbReference>
<dbReference type="Proteomes" id="UP000631694">
    <property type="component" value="Unassembled WGS sequence"/>
</dbReference>
<proteinExistence type="inferred from homology"/>
<evidence type="ECO:0000256" key="7">
    <source>
        <dbReference type="ARBA" id="ARBA00022989"/>
    </source>
</evidence>
<dbReference type="FunFam" id="1.10.1200.120:FF:000001">
    <property type="entry name" value="Large-conductance mechanosensitive channel"/>
    <property type="match status" value="1"/>
</dbReference>
<evidence type="ECO:0000256" key="5">
    <source>
        <dbReference type="ARBA" id="ARBA00022475"/>
    </source>
</evidence>
<sequence length="142" mass="15127">MLKEFKEFALKGNVMDMAVGIIIGAAFGTIVSSLVDDVMMPPIGLVLGGVDFSDIFVTMREGTTPGPYLTLAAAKAAGAATWNIGQFVNAVIKFTIVAFALFMVVKAMNRLRRAEAAAPTVPPAPSQEQVLLTEIRDLLARK</sequence>
<dbReference type="PRINTS" id="PR01264">
    <property type="entry name" value="MECHCHANNEL"/>
</dbReference>
<comment type="subunit">
    <text evidence="3 11">Homopentamer.</text>
</comment>
<evidence type="ECO:0000256" key="6">
    <source>
        <dbReference type="ARBA" id="ARBA00022692"/>
    </source>
</evidence>
<gene>
    <name evidence="11 12" type="primary">mscL</name>
    <name evidence="12" type="ORF">I5731_06555</name>
</gene>
<comment type="similarity">
    <text evidence="2 11">Belongs to the MscL family.</text>
</comment>
<evidence type="ECO:0000256" key="9">
    <source>
        <dbReference type="ARBA" id="ARBA00023136"/>
    </source>
</evidence>
<dbReference type="Pfam" id="PF01741">
    <property type="entry name" value="MscL"/>
    <property type="match status" value="1"/>
</dbReference>
<comment type="function">
    <text evidence="11">Channel that opens in response to stretch forces in the membrane lipid bilayer. May participate in the regulation of osmotic pressure changes within the cell.</text>
</comment>
<evidence type="ECO:0000313" key="12">
    <source>
        <dbReference type="EMBL" id="MBH0237478.1"/>
    </source>
</evidence>
<evidence type="ECO:0000256" key="10">
    <source>
        <dbReference type="ARBA" id="ARBA00023303"/>
    </source>
</evidence>
<comment type="caution">
    <text evidence="12">The sequence shown here is derived from an EMBL/GenBank/DDBJ whole genome shotgun (WGS) entry which is preliminary data.</text>
</comment>
<keyword evidence="9 11" id="KW-0472">Membrane</keyword>
<dbReference type="Gene3D" id="1.10.1200.120">
    <property type="entry name" value="Large-conductance mechanosensitive channel, MscL, domain 1"/>
    <property type="match status" value="1"/>
</dbReference>
<comment type="subcellular location">
    <subcellularLocation>
        <location evidence="11">Cell inner membrane</location>
        <topology evidence="11">Multi-pass membrane protein</topology>
    </subcellularLocation>
    <subcellularLocation>
        <location evidence="1">Cell membrane</location>
        <topology evidence="1">Multi-pass membrane protein</topology>
    </subcellularLocation>
</comment>
<name>A0A931I224_9HYPH</name>
<evidence type="ECO:0000256" key="8">
    <source>
        <dbReference type="ARBA" id="ARBA00023065"/>
    </source>
</evidence>
<evidence type="ECO:0000256" key="11">
    <source>
        <dbReference type="HAMAP-Rule" id="MF_00115"/>
    </source>
</evidence>
<keyword evidence="11" id="KW-0997">Cell inner membrane</keyword>
<dbReference type="EMBL" id="JADZLT010000043">
    <property type="protein sequence ID" value="MBH0237478.1"/>
    <property type="molecule type" value="Genomic_DNA"/>
</dbReference>
<organism evidence="12 13">
    <name type="scientific">Methylobrevis albus</name>
    <dbReference type="NCBI Taxonomy" id="2793297"/>
    <lineage>
        <taxon>Bacteria</taxon>
        <taxon>Pseudomonadati</taxon>
        <taxon>Pseudomonadota</taxon>
        <taxon>Alphaproteobacteria</taxon>
        <taxon>Hyphomicrobiales</taxon>
        <taxon>Pleomorphomonadaceae</taxon>
        <taxon>Methylobrevis</taxon>
    </lineage>
</organism>
<keyword evidence="8 11" id="KW-0406">Ion transport</keyword>
<dbReference type="NCBIfam" id="NF010557">
    <property type="entry name" value="PRK13952.1"/>
    <property type="match status" value="1"/>
</dbReference>
<accession>A0A931I224</accession>
<feature type="transmembrane region" description="Helical" evidence="11">
    <location>
        <begin position="12"/>
        <end position="35"/>
    </location>
</feature>
<keyword evidence="10 11" id="KW-0407">Ion channel</keyword>
<keyword evidence="4 11" id="KW-0813">Transport</keyword>
<dbReference type="PROSITE" id="PS01327">
    <property type="entry name" value="MSCL"/>
    <property type="match status" value="1"/>
</dbReference>